<dbReference type="Gene3D" id="3.90.1150.10">
    <property type="entry name" value="Aspartate Aminotransferase, domain 1"/>
    <property type="match status" value="1"/>
</dbReference>
<dbReference type="GO" id="GO:0000105">
    <property type="term" value="P:L-histidine biosynthetic process"/>
    <property type="evidence" value="ECO:0007669"/>
    <property type="project" value="UniProtKB-UniRule"/>
</dbReference>
<evidence type="ECO:0000256" key="10">
    <source>
        <dbReference type="ARBA" id="ARBA00047481"/>
    </source>
</evidence>
<sequence length="364" mass="41320">MSILNLVRPDLLNVPSYVPGGENARYRSHANELPWAPVAMDEHNLNYYPNIGLQIDLQKQLAKRYKINSDQIVLTRGSDDGIELVTKLFLTARKDAFMQFPPTFPMYAFYARLQQAEKIECPLDIRTNFRLTLEQIENSWKPNCKVIMFCSPNNPTGNLVDLNLIAKTCELYANQSIIVVDEAYIEFANAPSATTLIGEFENLIVLRTLSKAFGLAGLRLGCIIAQTHIIEAFNKIIAPYAIATPGMELAKRALNNSDWFTQTIERIKSSRAWVIKKFTENPIIEKIYPTETNFILIQTPFSKQLTTWLAHHGIAVRDFPSTSLLHDHLRITVGHDEQNQLLIDALSLFNADVAGLNYEKDFIY</sequence>
<comment type="caution">
    <text evidence="13">The sequence shown here is derived from an EMBL/GenBank/DDBJ whole genome shotgun (WGS) entry which is preliminary data.</text>
</comment>
<evidence type="ECO:0000256" key="7">
    <source>
        <dbReference type="ARBA" id="ARBA00022679"/>
    </source>
</evidence>
<evidence type="ECO:0000256" key="6">
    <source>
        <dbReference type="ARBA" id="ARBA00022605"/>
    </source>
</evidence>
<dbReference type="GO" id="GO:0004400">
    <property type="term" value="F:histidinol-phosphate transaminase activity"/>
    <property type="evidence" value="ECO:0007669"/>
    <property type="project" value="UniProtKB-UniRule"/>
</dbReference>
<dbReference type="InterPro" id="IPR004839">
    <property type="entry name" value="Aminotransferase_I/II_large"/>
</dbReference>
<keyword evidence="6 11" id="KW-0028">Amino-acid biosynthesis</keyword>
<dbReference type="Gene3D" id="3.40.640.10">
    <property type="entry name" value="Type I PLP-dependent aspartate aminotransferase-like (Major domain)"/>
    <property type="match status" value="1"/>
</dbReference>
<dbReference type="InterPro" id="IPR005861">
    <property type="entry name" value="HisP_aminotrans"/>
</dbReference>
<dbReference type="PANTHER" id="PTHR42885:SF2">
    <property type="entry name" value="HISTIDINOL-PHOSPHATE AMINOTRANSFERASE"/>
    <property type="match status" value="1"/>
</dbReference>
<evidence type="ECO:0000256" key="1">
    <source>
        <dbReference type="ARBA" id="ARBA00001933"/>
    </source>
</evidence>
<evidence type="ECO:0000256" key="8">
    <source>
        <dbReference type="ARBA" id="ARBA00022898"/>
    </source>
</evidence>
<keyword evidence="7 11" id="KW-0808">Transferase</keyword>
<evidence type="ECO:0000256" key="9">
    <source>
        <dbReference type="ARBA" id="ARBA00023102"/>
    </source>
</evidence>
<reference evidence="13" key="2">
    <citation type="submission" date="2020-11" db="EMBL/GenBank/DDBJ databases">
        <authorList>
            <consortium name="NCBI Pathogen Detection Project"/>
        </authorList>
    </citation>
    <scope>NUCLEOTIDE SEQUENCE</scope>
    <source>
        <strain evidence="13">D3612</strain>
    </source>
</reference>
<evidence type="ECO:0000259" key="12">
    <source>
        <dbReference type="Pfam" id="PF00155"/>
    </source>
</evidence>
<dbReference type="PROSITE" id="PS00599">
    <property type="entry name" value="AA_TRANSFER_CLASS_2"/>
    <property type="match status" value="1"/>
</dbReference>
<dbReference type="InterPro" id="IPR001917">
    <property type="entry name" value="Aminotrans_II_pyridoxalP_BS"/>
</dbReference>
<dbReference type="HAMAP" id="MF_01023">
    <property type="entry name" value="HisC_aminotrans_2"/>
    <property type="match status" value="1"/>
</dbReference>
<evidence type="ECO:0000256" key="2">
    <source>
        <dbReference type="ARBA" id="ARBA00005011"/>
    </source>
</evidence>
<comment type="cofactor">
    <cofactor evidence="1 11">
        <name>pyridoxal 5'-phosphate</name>
        <dbReference type="ChEBI" id="CHEBI:597326"/>
    </cofactor>
</comment>
<organism evidence="13 14">
    <name type="scientific">Legionella pneumophila</name>
    <dbReference type="NCBI Taxonomy" id="446"/>
    <lineage>
        <taxon>Bacteria</taxon>
        <taxon>Pseudomonadati</taxon>
        <taxon>Pseudomonadota</taxon>
        <taxon>Gammaproteobacteria</taxon>
        <taxon>Legionellales</taxon>
        <taxon>Legionellaceae</taxon>
        <taxon>Legionella</taxon>
    </lineage>
</organism>
<dbReference type="Proteomes" id="UP000861567">
    <property type="component" value="Unassembled WGS sequence"/>
</dbReference>
<gene>
    <name evidence="11 13" type="primary">hisC</name>
    <name evidence="13" type="ORF">I8Y58_001759</name>
</gene>
<evidence type="ECO:0000256" key="5">
    <source>
        <dbReference type="ARBA" id="ARBA00022576"/>
    </source>
</evidence>
<dbReference type="Pfam" id="PF00155">
    <property type="entry name" value="Aminotran_1_2"/>
    <property type="match status" value="1"/>
</dbReference>
<accession>A0AAN5R5B6</accession>
<protein>
    <recommendedName>
        <fullName evidence="11">Histidinol-phosphate aminotransferase</fullName>
        <ecNumber evidence="11">2.6.1.9</ecNumber>
    </recommendedName>
    <alternativeName>
        <fullName evidence="11">Imidazole acetol-phosphate transaminase</fullName>
    </alternativeName>
</protein>
<dbReference type="AlphaFoldDB" id="A0AAN5R5B6"/>
<evidence type="ECO:0000313" key="13">
    <source>
        <dbReference type="EMBL" id="HAT1596531.1"/>
    </source>
</evidence>
<dbReference type="EMBL" id="DACSEI010000015">
    <property type="protein sequence ID" value="HAT1596531.1"/>
    <property type="molecule type" value="Genomic_DNA"/>
</dbReference>
<keyword evidence="5 11" id="KW-0032">Aminotransferase</keyword>
<dbReference type="InterPro" id="IPR015421">
    <property type="entry name" value="PyrdxlP-dep_Trfase_major"/>
</dbReference>
<keyword evidence="8 11" id="KW-0663">Pyridoxal phosphate</keyword>
<dbReference type="SUPFAM" id="SSF53383">
    <property type="entry name" value="PLP-dependent transferases"/>
    <property type="match status" value="1"/>
</dbReference>
<name>A0AAN5R5B6_LEGPN</name>
<dbReference type="GO" id="GO:0030170">
    <property type="term" value="F:pyridoxal phosphate binding"/>
    <property type="evidence" value="ECO:0007669"/>
    <property type="project" value="InterPro"/>
</dbReference>
<dbReference type="InterPro" id="IPR015422">
    <property type="entry name" value="PyrdxlP-dep_Trfase_small"/>
</dbReference>
<comment type="subunit">
    <text evidence="4 11">Homodimer.</text>
</comment>
<feature type="domain" description="Aminotransferase class I/classII large" evidence="12">
    <location>
        <begin position="39"/>
        <end position="346"/>
    </location>
</feature>
<comment type="catalytic activity">
    <reaction evidence="10 11">
        <text>L-histidinol phosphate + 2-oxoglutarate = 3-(imidazol-4-yl)-2-oxopropyl phosphate + L-glutamate</text>
        <dbReference type="Rhea" id="RHEA:23744"/>
        <dbReference type="ChEBI" id="CHEBI:16810"/>
        <dbReference type="ChEBI" id="CHEBI:29985"/>
        <dbReference type="ChEBI" id="CHEBI:57766"/>
        <dbReference type="ChEBI" id="CHEBI:57980"/>
        <dbReference type="EC" id="2.6.1.9"/>
    </reaction>
</comment>
<proteinExistence type="inferred from homology"/>
<comment type="similarity">
    <text evidence="3 11">Belongs to the class-II pyridoxal-phosphate-dependent aminotransferase family. Histidinol-phosphate aminotransferase subfamily.</text>
</comment>
<dbReference type="CDD" id="cd00609">
    <property type="entry name" value="AAT_like"/>
    <property type="match status" value="1"/>
</dbReference>
<keyword evidence="9 11" id="KW-0368">Histidine biosynthesis</keyword>
<evidence type="ECO:0000313" key="14">
    <source>
        <dbReference type="Proteomes" id="UP000861567"/>
    </source>
</evidence>
<dbReference type="NCBIfam" id="TIGR01141">
    <property type="entry name" value="hisC"/>
    <property type="match status" value="1"/>
</dbReference>
<evidence type="ECO:0000256" key="11">
    <source>
        <dbReference type="HAMAP-Rule" id="MF_01023"/>
    </source>
</evidence>
<dbReference type="InterPro" id="IPR015424">
    <property type="entry name" value="PyrdxlP-dep_Trfase"/>
</dbReference>
<evidence type="ECO:0000256" key="3">
    <source>
        <dbReference type="ARBA" id="ARBA00007970"/>
    </source>
</evidence>
<dbReference type="EC" id="2.6.1.9" evidence="11"/>
<feature type="modified residue" description="N6-(pyridoxal phosphate)lysine" evidence="11">
    <location>
        <position position="211"/>
    </location>
</feature>
<evidence type="ECO:0000256" key="4">
    <source>
        <dbReference type="ARBA" id="ARBA00011738"/>
    </source>
</evidence>
<dbReference type="PANTHER" id="PTHR42885">
    <property type="entry name" value="HISTIDINOL-PHOSPHATE AMINOTRANSFERASE-RELATED"/>
    <property type="match status" value="1"/>
</dbReference>
<comment type="pathway">
    <text evidence="2 11">Amino-acid biosynthesis; L-histidine biosynthesis; L-histidine from 5-phospho-alpha-D-ribose 1-diphosphate: step 7/9.</text>
</comment>
<reference evidence="13" key="1">
    <citation type="journal article" date="2018" name="Genome Biol.">
        <title>SKESA: strategic k-mer extension for scrupulous assemblies.</title>
        <authorList>
            <person name="Souvorov A."/>
            <person name="Agarwala R."/>
            <person name="Lipman D.J."/>
        </authorList>
    </citation>
    <scope>NUCLEOTIDE SEQUENCE</scope>
    <source>
        <strain evidence="13">D3612</strain>
    </source>
</reference>